<comment type="caution">
    <text evidence="2">The sequence shown here is derived from an EMBL/GenBank/DDBJ whole genome shotgun (WGS) entry which is preliminary data.</text>
</comment>
<dbReference type="OrthoDB" id="10663598at2759"/>
<organism evidence="2 3">
    <name type="scientific">Triparma columacea</name>
    <dbReference type="NCBI Taxonomy" id="722753"/>
    <lineage>
        <taxon>Eukaryota</taxon>
        <taxon>Sar</taxon>
        <taxon>Stramenopiles</taxon>
        <taxon>Ochrophyta</taxon>
        <taxon>Bolidophyceae</taxon>
        <taxon>Parmales</taxon>
        <taxon>Triparmaceae</taxon>
        <taxon>Triparma</taxon>
    </lineage>
</organism>
<name>A0A9W7FVT5_9STRA</name>
<dbReference type="Proteomes" id="UP001165065">
    <property type="component" value="Unassembled WGS sequence"/>
</dbReference>
<reference evidence="3" key="1">
    <citation type="journal article" date="2023" name="Commun. Biol.">
        <title>Genome analysis of Parmales, the sister group of diatoms, reveals the evolutionary specialization of diatoms from phago-mixotrophs to photoautotrophs.</title>
        <authorList>
            <person name="Ban H."/>
            <person name="Sato S."/>
            <person name="Yoshikawa S."/>
            <person name="Yamada K."/>
            <person name="Nakamura Y."/>
            <person name="Ichinomiya M."/>
            <person name="Sato N."/>
            <person name="Blanc-Mathieu R."/>
            <person name="Endo H."/>
            <person name="Kuwata A."/>
            <person name="Ogata H."/>
        </authorList>
    </citation>
    <scope>NUCLEOTIDE SEQUENCE [LARGE SCALE GENOMIC DNA]</scope>
</reference>
<proteinExistence type="predicted"/>
<protein>
    <recommendedName>
        <fullName evidence="4">DNA-directed RNA polymerase III subunit</fullName>
    </recommendedName>
</protein>
<keyword evidence="3" id="KW-1185">Reference proteome</keyword>
<feature type="compositionally biased region" description="Acidic residues" evidence="1">
    <location>
        <begin position="212"/>
        <end position="225"/>
    </location>
</feature>
<evidence type="ECO:0008006" key="4">
    <source>
        <dbReference type="Google" id="ProtNLM"/>
    </source>
</evidence>
<feature type="region of interest" description="Disordered" evidence="1">
    <location>
        <begin position="1"/>
        <end position="59"/>
    </location>
</feature>
<dbReference type="AlphaFoldDB" id="A0A9W7FVT5"/>
<dbReference type="EMBL" id="BRYA01000495">
    <property type="protein sequence ID" value="GMI19488.1"/>
    <property type="molecule type" value="Genomic_DNA"/>
</dbReference>
<sequence>MARRGMSHTRKMQKSLSEPPSALSLGPEVSPDPYPPILIENVTKPKKRQRAKAHDMRDIMGRIKQRWEVREDEGDVHGRGGGYATREEEEGKKGRALSNPQAHFGSVTLAGRYVPLDLDESPDDYNDARGGGKKRRRTDTGESVDIGVHGEVQDSADRLGEIYREEKNTRRTLGGKANLPVVLSSKVRLESSSTFNNPSSNVRVGGGKGDNDNEENYNEGMEDDKDETRDDRWEEGGEEDYQKNYDLSDDDEEGGDDGEAVY</sequence>
<feature type="compositionally biased region" description="Basic and acidic residues" evidence="1">
    <location>
        <begin position="226"/>
        <end position="243"/>
    </location>
</feature>
<evidence type="ECO:0000313" key="3">
    <source>
        <dbReference type="Proteomes" id="UP001165065"/>
    </source>
</evidence>
<feature type="region of interest" description="Disordered" evidence="1">
    <location>
        <begin position="71"/>
        <end position="103"/>
    </location>
</feature>
<feature type="compositionally biased region" description="Acidic residues" evidence="1">
    <location>
        <begin position="247"/>
        <end position="262"/>
    </location>
</feature>
<evidence type="ECO:0000256" key="1">
    <source>
        <dbReference type="SAM" id="MobiDB-lite"/>
    </source>
</evidence>
<evidence type="ECO:0000313" key="2">
    <source>
        <dbReference type="EMBL" id="GMI19488.1"/>
    </source>
</evidence>
<feature type="region of interest" description="Disordered" evidence="1">
    <location>
        <begin position="115"/>
        <end position="152"/>
    </location>
</feature>
<feature type="compositionally biased region" description="Basic residues" evidence="1">
    <location>
        <begin position="1"/>
        <end position="13"/>
    </location>
</feature>
<feature type="compositionally biased region" description="Polar residues" evidence="1">
    <location>
        <begin position="190"/>
        <end position="202"/>
    </location>
</feature>
<feature type="region of interest" description="Disordered" evidence="1">
    <location>
        <begin position="189"/>
        <end position="262"/>
    </location>
</feature>
<gene>
    <name evidence="2" type="ORF">TrCOL_g3387</name>
</gene>
<accession>A0A9W7FVT5</accession>